<gene>
    <name evidence="3" type="ORF">O3G_MSEX011294</name>
</gene>
<evidence type="ECO:0000256" key="1">
    <source>
        <dbReference type="SAM" id="MobiDB-lite"/>
    </source>
</evidence>
<evidence type="ECO:0000256" key="2">
    <source>
        <dbReference type="SAM" id="Phobius"/>
    </source>
</evidence>
<feature type="region of interest" description="Disordered" evidence="1">
    <location>
        <begin position="520"/>
        <end position="553"/>
    </location>
</feature>
<dbReference type="Proteomes" id="UP000791440">
    <property type="component" value="Unassembled WGS sequence"/>
</dbReference>
<comment type="caution">
    <text evidence="3">The sequence shown here is derived from an EMBL/GenBank/DDBJ whole genome shotgun (WGS) entry which is preliminary data.</text>
</comment>
<dbReference type="EMBL" id="JH668615">
    <property type="protein sequence ID" value="KAG6459252.1"/>
    <property type="molecule type" value="Genomic_DNA"/>
</dbReference>
<keyword evidence="2" id="KW-0812">Transmembrane</keyword>
<accession>A0A921ZJM7</accession>
<feature type="compositionally biased region" description="Basic and acidic residues" evidence="1">
    <location>
        <begin position="525"/>
        <end position="534"/>
    </location>
</feature>
<reference evidence="3" key="2">
    <citation type="submission" date="2020-12" db="EMBL/GenBank/DDBJ databases">
        <authorList>
            <person name="Kanost M."/>
        </authorList>
    </citation>
    <scope>NUCLEOTIDE SEQUENCE</scope>
</reference>
<protein>
    <submittedName>
        <fullName evidence="3">Uncharacterized protein</fullName>
    </submittedName>
</protein>
<sequence>MLYVSATVNIRHIDNGNGILLLKEGQILKQDSYFSLACIYNITSLRLTSMKLMSLFVSTKAAEVSDFRELHNTYRDQIQYNLKLISKKFQFLTPQIRRKRGIINGLGSVVKAITGNLDNDDAIKFENDIVNLRNKINSIQTSQKRSLVIAENAIDEFSNQLHKLDENQKLLVETLTNLTRDSSSVKNHLHFLDIYVQIDFSLQIVLDRLMLLEDAMTFARLGTMHPSIIGTQNLMNELNKLHRTYAFRPVAEISASNIHIIEKAITVKAYSTAHSINFILEIPSVSPKIYDLIHLYSIPDKNNLTVVPKSKYLALGNDEYTYLESICNPLTDGTQLCKTLETKRTDNTEDCIVSLVQHKIANCTHAKMNLADSKIQKIRDSTWLIVLKEEQVIRTECNSKTEYNRAAGVVLISSTEDCKIYIMNTTLVSHTNTIVTNEVIPLPKQQIVPKETIRFELQLEDISLDNIHELINRANDISMNNDVDWPMIVATPSWTTLLLYILLIIAVIWKIYKWKSGTLSRKNTKSPEESKGSEDATGSSPCFRLKEGGVTTP</sequence>
<keyword evidence="4" id="KW-1185">Reference proteome</keyword>
<reference evidence="3" key="1">
    <citation type="journal article" date="2016" name="Insect Biochem. Mol. Biol.">
        <title>Multifaceted biological insights from a draft genome sequence of the tobacco hornworm moth, Manduca sexta.</title>
        <authorList>
            <person name="Kanost M.R."/>
            <person name="Arrese E.L."/>
            <person name="Cao X."/>
            <person name="Chen Y.R."/>
            <person name="Chellapilla S."/>
            <person name="Goldsmith M.R."/>
            <person name="Grosse-Wilde E."/>
            <person name="Heckel D.G."/>
            <person name="Herndon N."/>
            <person name="Jiang H."/>
            <person name="Papanicolaou A."/>
            <person name="Qu J."/>
            <person name="Soulages J.L."/>
            <person name="Vogel H."/>
            <person name="Walters J."/>
            <person name="Waterhouse R.M."/>
            <person name="Ahn S.J."/>
            <person name="Almeida F.C."/>
            <person name="An C."/>
            <person name="Aqrawi P."/>
            <person name="Bretschneider A."/>
            <person name="Bryant W.B."/>
            <person name="Bucks S."/>
            <person name="Chao H."/>
            <person name="Chevignon G."/>
            <person name="Christen J.M."/>
            <person name="Clarke D.F."/>
            <person name="Dittmer N.T."/>
            <person name="Ferguson L.C.F."/>
            <person name="Garavelou S."/>
            <person name="Gordon K.H.J."/>
            <person name="Gunaratna R.T."/>
            <person name="Han Y."/>
            <person name="Hauser F."/>
            <person name="He Y."/>
            <person name="Heidel-Fischer H."/>
            <person name="Hirsh A."/>
            <person name="Hu Y."/>
            <person name="Jiang H."/>
            <person name="Kalra D."/>
            <person name="Klinner C."/>
            <person name="Konig C."/>
            <person name="Kovar C."/>
            <person name="Kroll A.R."/>
            <person name="Kuwar S.S."/>
            <person name="Lee S.L."/>
            <person name="Lehman R."/>
            <person name="Li K."/>
            <person name="Li Z."/>
            <person name="Liang H."/>
            <person name="Lovelace S."/>
            <person name="Lu Z."/>
            <person name="Mansfield J.H."/>
            <person name="McCulloch K.J."/>
            <person name="Mathew T."/>
            <person name="Morton B."/>
            <person name="Muzny D.M."/>
            <person name="Neunemann D."/>
            <person name="Ongeri F."/>
            <person name="Pauchet Y."/>
            <person name="Pu L.L."/>
            <person name="Pyrousis I."/>
            <person name="Rao X.J."/>
            <person name="Redding A."/>
            <person name="Roesel C."/>
            <person name="Sanchez-Gracia A."/>
            <person name="Schaack S."/>
            <person name="Shukla A."/>
            <person name="Tetreau G."/>
            <person name="Wang Y."/>
            <person name="Xiong G.H."/>
            <person name="Traut W."/>
            <person name="Walsh T.K."/>
            <person name="Worley K.C."/>
            <person name="Wu D."/>
            <person name="Wu W."/>
            <person name="Wu Y.Q."/>
            <person name="Zhang X."/>
            <person name="Zou Z."/>
            <person name="Zucker H."/>
            <person name="Briscoe A.D."/>
            <person name="Burmester T."/>
            <person name="Clem R.J."/>
            <person name="Feyereisen R."/>
            <person name="Grimmelikhuijzen C.J.P."/>
            <person name="Hamodrakas S.J."/>
            <person name="Hansson B.S."/>
            <person name="Huguet E."/>
            <person name="Jermiin L.S."/>
            <person name="Lan Q."/>
            <person name="Lehman H.K."/>
            <person name="Lorenzen M."/>
            <person name="Merzendorfer H."/>
            <person name="Michalopoulos I."/>
            <person name="Morton D.B."/>
            <person name="Muthukrishnan S."/>
            <person name="Oakeshott J.G."/>
            <person name="Palmer W."/>
            <person name="Park Y."/>
            <person name="Passarelli A.L."/>
            <person name="Rozas J."/>
            <person name="Schwartz L.M."/>
            <person name="Smith W."/>
            <person name="Southgate A."/>
            <person name="Vilcinskas A."/>
            <person name="Vogt R."/>
            <person name="Wang P."/>
            <person name="Werren J."/>
            <person name="Yu X.Q."/>
            <person name="Zhou J.J."/>
            <person name="Brown S.J."/>
            <person name="Scherer S.E."/>
            <person name="Richards S."/>
            <person name="Blissard G.W."/>
        </authorList>
    </citation>
    <scope>NUCLEOTIDE SEQUENCE</scope>
</reference>
<name>A0A921ZJM7_MANSE</name>
<feature type="transmembrane region" description="Helical" evidence="2">
    <location>
        <begin position="494"/>
        <end position="512"/>
    </location>
</feature>
<proteinExistence type="predicted"/>
<keyword evidence="2" id="KW-0472">Membrane</keyword>
<keyword evidence="2" id="KW-1133">Transmembrane helix</keyword>
<evidence type="ECO:0000313" key="4">
    <source>
        <dbReference type="Proteomes" id="UP000791440"/>
    </source>
</evidence>
<dbReference type="AlphaFoldDB" id="A0A921ZJM7"/>
<organism evidence="3 4">
    <name type="scientific">Manduca sexta</name>
    <name type="common">Tobacco hawkmoth</name>
    <name type="synonym">Tobacco hornworm</name>
    <dbReference type="NCBI Taxonomy" id="7130"/>
    <lineage>
        <taxon>Eukaryota</taxon>
        <taxon>Metazoa</taxon>
        <taxon>Ecdysozoa</taxon>
        <taxon>Arthropoda</taxon>
        <taxon>Hexapoda</taxon>
        <taxon>Insecta</taxon>
        <taxon>Pterygota</taxon>
        <taxon>Neoptera</taxon>
        <taxon>Endopterygota</taxon>
        <taxon>Lepidoptera</taxon>
        <taxon>Glossata</taxon>
        <taxon>Ditrysia</taxon>
        <taxon>Bombycoidea</taxon>
        <taxon>Sphingidae</taxon>
        <taxon>Sphinginae</taxon>
        <taxon>Sphingini</taxon>
        <taxon>Manduca</taxon>
    </lineage>
</organism>
<evidence type="ECO:0000313" key="3">
    <source>
        <dbReference type="EMBL" id="KAG6459252.1"/>
    </source>
</evidence>